<evidence type="ECO:0000313" key="3">
    <source>
        <dbReference type="EMBL" id="EEY69258.1"/>
    </source>
</evidence>
<evidence type="ECO:0000256" key="2">
    <source>
        <dbReference type="SAM" id="Phobius"/>
    </source>
</evidence>
<feature type="region of interest" description="Disordered" evidence="1">
    <location>
        <begin position="84"/>
        <end position="105"/>
    </location>
</feature>
<dbReference type="GeneID" id="9463478"/>
<feature type="transmembrane region" description="Helical" evidence="2">
    <location>
        <begin position="20"/>
        <end position="43"/>
    </location>
</feature>
<evidence type="ECO:0000313" key="4">
    <source>
        <dbReference type="Proteomes" id="UP000006643"/>
    </source>
</evidence>
<dbReference type="AlphaFoldDB" id="D0N2W6"/>
<keyword evidence="4" id="KW-1185">Reference proteome</keyword>
<dbReference type="EMBL" id="DS028124">
    <property type="protein sequence ID" value="EEY69258.1"/>
    <property type="molecule type" value="Genomic_DNA"/>
</dbReference>
<dbReference type="VEuPathDB" id="FungiDB:PITG_05473"/>
<dbReference type="KEGG" id="pif:PITG_05473"/>
<proteinExistence type="predicted"/>
<dbReference type="InParanoid" id="D0N2W6"/>
<accession>D0N2W6</accession>
<dbReference type="Proteomes" id="UP000006643">
    <property type="component" value="Unassembled WGS sequence"/>
</dbReference>
<keyword evidence="2" id="KW-0472">Membrane</keyword>
<keyword evidence="2" id="KW-1133">Transmembrane helix</keyword>
<reference evidence="4" key="1">
    <citation type="journal article" date="2009" name="Nature">
        <title>Genome sequence and analysis of the Irish potato famine pathogen Phytophthora infestans.</title>
        <authorList>
            <consortium name="The Broad Institute Genome Sequencing Platform"/>
            <person name="Haas B.J."/>
            <person name="Kamoun S."/>
            <person name="Zody M.C."/>
            <person name="Jiang R.H."/>
            <person name="Handsaker R.E."/>
            <person name="Cano L.M."/>
            <person name="Grabherr M."/>
            <person name="Kodira C.D."/>
            <person name="Raffaele S."/>
            <person name="Torto-Alalibo T."/>
            <person name="Bozkurt T.O."/>
            <person name="Ah-Fong A.M."/>
            <person name="Alvarado L."/>
            <person name="Anderson V.L."/>
            <person name="Armstrong M.R."/>
            <person name="Avrova A."/>
            <person name="Baxter L."/>
            <person name="Beynon J."/>
            <person name="Boevink P.C."/>
            <person name="Bollmann S.R."/>
            <person name="Bos J.I."/>
            <person name="Bulone V."/>
            <person name="Cai G."/>
            <person name="Cakir C."/>
            <person name="Carrington J.C."/>
            <person name="Chawner M."/>
            <person name="Conti L."/>
            <person name="Costanzo S."/>
            <person name="Ewan R."/>
            <person name="Fahlgren N."/>
            <person name="Fischbach M.A."/>
            <person name="Fugelstad J."/>
            <person name="Gilroy E.M."/>
            <person name="Gnerre S."/>
            <person name="Green P.J."/>
            <person name="Grenville-Briggs L.J."/>
            <person name="Griffith J."/>
            <person name="Grunwald N.J."/>
            <person name="Horn K."/>
            <person name="Horner N.R."/>
            <person name="Hu C.H."/>
            <person name="Huitema E."/>
            <person name="Jeong D.H."/>
            <person name="Jones A.M."/>
            <person name="Jones J.D."/>
            <person name="Jones R.W."/>
            <person name="Karlsson E.K."/>
            <person name="Kunjeti S.G."/>
            <person name="Lamour K."/>
            <person name="Liu Z."/>
            <person name="Ma L."/>
            <person name="Maclean D."/>
            <person name="Chibucos M.C."/>
            <person name="McDonald H."/>
            <person name="McWalters J."/>
            <person name="Meijer H.J."/>
            <person name="Morgan W."/>
            <person name="Morris P.F."/>
            <person name="Munro C.A."/>
            <person name="O'Neill K."/>
            <person name="Ospina-Giraldo M."/>
            <person name="Pinzon A."/>
            <person name="Pritchard L."/>
            <person name="Ramsahoye B."/>
            <person name="Ren Q."/>
            <person name="Restrepo S."/>
            <person name="Roy S."/>
            <person name="Sadanandom A."/>
            <person name="Savidor A."/>
            <person name="Schornack S."/>
            <person name="Schwartz D.C."/>
            <person name="Schumann U.D."/>
            <person name="Schwessinger B."/>
            <person name="Seyer L."/>
            <person name="Sharpe T."/>
            <person name="Silvar C."/>
            <person name="Song J."/>
            <person name="Studholme D.J."/>
            <person name="Sykes S."/>
            <person name="Thines M."/>
            <person name="van de Vondervoort P.J."/>
            <person name="Phuntumart V."/>
            <person name="Wawra S."/>
            <person name="Weide R."/>
            <person name="Win J."/>
            <person name="Young C."/>
            <person name="Zhou S."/>
            <person name="Fry W."/>
            <person name="Meyers B.C."/>
            <person name="van West P."/>
            <person name="Ristaino J."/>
            <person name="Govers F."/>
            <person name="Birch P.R."/>
            <person name="Whisson S.C."/>
            <person name="Judelson H.S."/>
            <person name="Nusbaum C."/>
        </authorList>
    </citation>
    <scope>NUCLEOTIDE SEQUENCE [LARGE SCALE GENOMIC DNA]</scope>
    <source>
        <strain evidence="4">T30-4</strain>
    </source>
</reference>
<name>D0N2W6_PHYIT</name>
<keyword evidence="2" id="KW-0812">Transmembrane</keyword>
<organism evidence="3 4">
    <name type="scientific">Phytophthora infestans (strain T30-4)</name>
    <name type="common">Potato late blight agent</name>
    <dbReference type="NCBI Taxonomy" id="403677"/>
    <lineage>
        <taxon>Eukaryota</taxon>
        <taxon>Sar</taxon>
        <taxon>Stramenopiles</taxon>
        <taxon>Oomycota</taxon>
        <taxon>Peronosporomycetes</taxon>
        <taxon>Peronosporales</taxon>
        <taxon>Peronosporaceae</taxon>
        <taxon>Phytophthora</taxon>
    </lineage>
</organism>
<gene>
    <name evidence="3" type="ORF">PITG_05473</name>
</gene>
<dbReference type="RefSeq" id="XP_002999112.1">
    <property type="nucleotide sequence ID" value="XM_002999066.1"/>
</dbReference>
<sequence>MTQWCTLKKACDCLRTTQEIITRVALLYLLVEGLMGDLFLLIAQEGIIGRLQYTDGQNATAIKIQLVILHQSLGKMEAVRVAETTSEFESERRSEPPPEPPSPPEIVAIADLLDEENW</sequence>
<evidence type="ECO:0000256" key="1">
    <source>
        <dbReference type="SAM" id="MobiDB-lite"/>
    </source>
</evidence>
<dbReference type="HOGENOM" id="CLU_2077685_0_0_1"/>
<protein>
    <submittedName>
        <fullName evidence="3">Uncharacterized protein</fullName>
    </submittedName>
</protein>